<keyword evidence="9" id="KW-0472">Membrane</keyword>
<evidence type="ECO:0000256" key="7">
    <source>
        <dbReference type="ARBA" id="ARBA00022692"/>
    </source>
</evidence>
<evidence type="ECO:0000256" key="6">
    <source>
        <dbReference type="ARBA" id="ARBA00022519"/>
    </source>
</evidence>
<evidence type="ECO:0000313" key="12">
    <source>
        <dbReference type="Proteomes" id="UP000092528"/>
    </source>
</evidence>
<evidence type="ECO:0000256" key="10">
    <source>
        <dbReference type="ARBA" id="ARBA00030772"/>
    </source>
</evidence>
<evidence type="ECO:0000256" key="9">
    <source>
        <dbReference type="ARBA" id="ARBA00023136"/>
    </source>
</evidence>
<sequence length="253" mass="27676">MKKKITLMVVLLLTFIVSAIVHLPIQVVLAYAPLPTQLKISQASGTLWQGQAQQVRWQRYQLGQVSWQFAPSALLSGNAEAKVRFGRGSQWQLQGRGTVGYGLKGAYAENLLASMPITEALKLAPALPIPLTLEGQLELNVKQLSYAAPYCAQGTGSLVWNTDVVGTPLADLQLGPVIADLDCQDSQISVKGTQQSAQVRSEFSAELMPDQRFSAKAWFIPQAAMPTALSEQLQWLPKPDAQGRYQFNQQGRL</sequence>
<keyword evidence="12" id="KW-1185">Reference proteome</keyword>
<dbReference type="STRING" id="45658.VSVS12_00299"/>
<keyword evidence="8" id="KW-0653">Protein transport</keyword>
<dbReference type="EMBL" id="CP016414">
    <property type="protein sequence ID" value="ANU37786.1"/>
    <property type="molecule type" value="Genomic_DNA"/>
</dbReference>
<protein>
    <recommendedName>
        <fullName evidence="3">Type II secretion system protein N</fullName>
    </recommendedName>
    <alternativeName>
        <fullName evidence="10">General secretion pathway protein N</fullName>
    </alternativeName>
</protein>
<accession>A0A1C7FCY7</accession>
<dbReference type="GO" id="GO:0005886">
    <property type="term" value="C:plasma membrane"/>
    <property type="evidence" value="ECO:0007669"/>
    <property type="project" value="UniProtKB-SubCell"/>
</dbReference>
<dbReference type="GO" id="GO:0015628">
    <property type="term" value="P:protein secretion by the type II secretion system"/>
    <property type="evidence" value="ECO:0007669"/>
    <property type="project" value="InterPro"/>
</dbReference>
<dbReference type="InterPro" id="IPR022792">
    <property type="entry name" value="T2SS_protein-GspN"/>
</dbReference>
<dbReference type="RefSeq" id="WP_065545868.1">
    <property type="nucleotide sequence ID" value="NZ_CP016414.1"/>
</dbReference>
<evidence type="ECO:0000256" key="3">
    <source>
        <dbReference type="ARBA" id="ARBA00021563"/>
    </source>
</evidence>
<dbReference type="Proteomes" id="UP000092528">
    <property type="component" value="Chromosome 1"/>
</dbReference>
<evidence type="ECO:0000256" key="8">
    <source>
        <dbReference type="ARBA" id="ARBA00022927"/>
    </source>
</evidence>
<dbReference type="PATRIC" id="fig|45658.7.peg.2669"/>
<reference evidence="11 12" key="1">
    <citation type="submission" date="2016-07" db="EMBL/GenBank/DDBJ databases">
        <title>Genome sequencing of Vibrio scophthalmi strain VS-05, an isolated from Paralichthys olivaceus.</title>
        <authorList>
            <person name="Han H.-J."/>
        </authorList>
    </citation>
    <scope>NUCLEOTIDE SEQUENCE [LARGE SCALE GENOMIC DNA]</scope>
    <source>
        <strain evidence="11 12">VS-05</strain>
    </source>
</reference>
<keyword evidence="6" id="KW-0997">Cell inner membrane</keyword>
<organism evidence="11 12">
    <name type="scientific">Vibrio scophthalmi</name>
    <dbReference type="NCBI Taxonomy" id="45658"/>
    <lineage>
        <taxon>Bacteria</taxon>
        <taxon>Pseudomonadati</taxon>
        <taxon>Pseudomonadota</taxon>
        <taxon>Gammaproteobacteria</taxon>
        <taxon>Vibrionales</taxon>
        <taxon>Vibrionaceae</taxon>
        <taxon>Vibrio</taxon>
    </lineage>
</organism>
<evidence type="ECO:0000313" key="11">
    <source>
        <dbReference type="EMBL" id="ANU37786.1"/>
    </source>
</evidence>
<keyword evidence="4" id="KW-0813">Transport</keyword>
<gene>
    <name evidence="11" type="ORF">VSVS05_02708</name>
</gene>
<evidence type="ECO:0000256" key="4">
    <source>
        <dbReference type="ARBA" id="ARBA00022448"/>
    </source>
</evidence>
<keyword evidence="5" id="KW-1003">Cell membrane</keyword>
<dbReference type="PROSITE" id="PS01142">
    <property type="entry name" value="T2SP_N"/>
    <property type="match status" value="1"/>
</dbReference>
<comment type="subcellular location">
    <subcellularLocation>
        <location evidence="1">Cell inner membrane</location>
    </subcellularLocation>
</comment>
<comment type="similarity">
    <text evidence="2">Belongs to the GSP N family.</text>
</comment>
<dbReference type="AlphaFoldDB" id="A0A1C7FCY7"/>
<dbReference type="InterPro" id="IPR000645">
    <property type="entry name" value="T2SS_GspN_CS"/>
</dbReference>
<keyword evidence="7" id="KW-0812">Transmembrane</keyword>
<dbReference type="Pfam" id="PF01203">
    <property type="entry name" value="T2SSN"/>
    <property type="match status" value="1"/>
</dbReference>
<dbReference type="GO" id="GO:0015627">
    <property type="term" value="C:type II protein secretion system complex"/>
    <property type="evidence" value="ECO:0007669"/>
    <property type="project" value="InterPro"/>
</dbReference>
<dbReference type="GeneID" id="96872262"/>
<evidence type="ECO:0000256" key="1">
    <source>
        <dbReference type="ARBA" id="ARBA00004533"/>
    </source>
</evidence>
<evidence type="ECO:0000256" key="2">
    <source>
        <dbReference type="ARBA" id="ARBA00007208"/>
    </source>
</evidence>
<name>A0A1C7FCY7_9VIBR</name>
<proteinExistence type="inferred from homology"/>
<evidence type="ECO:0000256" key="5">
    <source>
        <dbReference type="ARBA" id="ARBA00022475"/>
    </source>
</evidence>